<evidence type="ECO:0000256" key="1">
    <source>
        <dbReference type="SAM" id="Coils"/>
    </source>
</evidence>
<reference evidence="3" key="1">
    <citation type="submission" date="2021-01" db="EMBL/GenBank/DDBJ databases">
        <authorList>
            <person name="Lovell J.T."/>
            <person name="Bentley N."/>
            <person name="Bhattarai G."/>
            <person name="Jenkins J.W."/>
            <person name="Sreedasyam A."/>
            <person name="Alarcon Y."/>
            <person name="Bock C."/>
            <person name="Boston L."/>
            <person name="Carlson J."/>
            <person name="Cervantes K."/>
            <person name="Clermont K."/>
            <person name="Krom N."/>
            <person name="Kubenka K."/>
            <person name="Mamidi S."/>
            <person name="Mattison C."/>
            <person name="Monteros M."/>
            <person name="Pisani C."/>
            <person name="Plott C."/>
            <person name="Rajasekar S."/>
            <person name="Rhein H.S."/>
            <person name="Rohla C."/>
            <person name="Song M."/>
            <person name="Hilaire R.S."/>
            <person name="Shu S."/>
            <person name="Wells L."/>
            <person name="Wang X."/>
            <person name="Webber J."/>
            <person name="Heerema R.J."/>
            <person name="Klein P."/>
            <person name="Conner P."/>
            <person name="Grauke L."/>
            <person name="Grimwood J."/>
            <person name="Schmutz J."/>
            <person name="Randall J.J."/>
        </authorList>
    </citation>
    <scope>NUCLEOTIDE SEQUENCE</scope>
    <source>
        <tissue evidence="3">Leaf</tissue>
    </source>
</reference>
<evidence type="ECO:0000256" key="2">
    <source>
        <dbReference type="SAM" id="Phobius"/>
    </source>
</evidence>
<accession>A0A922FNQ1</accession>
<dbReference type="PANTHER" id="PTHR37174">
    <property type="entry name" value="FORKHEAD-ASSOCIATED DOMAIN PROTEIN"/>
    <property type="match status" value="1"/>
</dbReference>
<keyword evidence="2" id="KW-0812">Transmembrane</keyword>
<dbReference type="AlphaFoldDB" id="A0A922FNQ1"/>
<evidence type="ECO:0000313" key="4">
    <source>
        <dbReference type="Proteomes" id="UP000811246"/>
    </source>
</evidence>
<organism evidence="3 4">
    <name type="scientific">Carya illinoinensis</name>
    <name type="common">Pecan</name>
    <dbReference type="NCBI Taxonomy" id="32201"/>
    <lineage>
        <taxon>Eukaryota</taxon>
        <taxon>Viridiplantae</taxon>
        <taxon>Streptophyta</taxon>
        <taxon>Embryophyta</taxon>
        <taxon>Tracheophyta</taxon>
        <taxon>Spermatophyta</taxon>
        <taxon>Magnoliopsida</taxon>
        <taxon>eudicotyledons</taxon>
        <taxon>Gunneridae</taxon>
        <taxon>Pentapetalae</taxon>
        <taxon>rosids</taxon>
        <taxon>fabids</taxon>
        <taxon>Fagales</taxon>
        <taxon>Juglandaceae</taxon>
        <taxon>Carya</taxon>
    </lineage>
</organism>
<feature type="transmembrane region" description="Helical" evidence="2">
    <location>
        <begin position="12"/>
        <end position="29"/>
    </location>
</feature>
<evidence type="ECO:0000313" key="3">
    <source>
        <dbReference type="EMBL" id="KAG6722880.1"/>
    </source>
</evidence>
<feature type="coiled-coil region" evidence="1">
    <location>
        <begin position="42"/>
        <end position="83"/>
    </location>
</feature>
<dbReference type="PANTHER" id="PTHR37174:SF2">
    <property type="entry name" value="FORKHEAD-ASSOCIATED DOMAIN PROTEIN"/>
    <property type="match status" value="1"/>
</dbReference>
<proteinExistence type="predicted"/>
<name>A0A922FNQ1_CARIL</name>
<dbReference type="EMBL" id="CM031827">
    <property type="protein sequence ID" value="KAG6722880.1"/>
    <property type="molecule type" value="Genomic_DNA"/>
</dbReference>
<keyword evidence="2" id="KW-0472">Membrane</keyword>
<protein>
    <submittedName>
        <fullName evidence="3">Uncharacterized protein</fullName>
    </submittedName>
</protein>
<keyword evidence="2" id="KW-1133">Transmembrane helix</keyword>
<comment type="caution">
    <text evidence="3">The sequence shown here is derived from an EMBL/GenBank/DDBJ whole genome shotgun (WGS) entry which is preliminary data.</text>
</comment>
<dbReference type="Proteomes" id="UP000811246">
    <property type="component" value="Chromosome 3"/>
</dbReference>
<keyword evidence="1" id="KW-0175">Coiled coil</keyword>
<sequence>MCTHETGREEKTMILNSTVAIAMVAPYWAPLRPLCLASNSKTNQLRAELDQLHSEAERTRVKANSARLRLLRLSEAAEKLRRQAAISMQTGKENDAREALFQKKKVMLALEKSKSRIELLDELSTKLNEAISLKENKLVGSVAVDLEDVEEIASKPVRIISLKQENTDLNEIKEFEHSALEFGVRKDLQLSSQSQEILPVDDDPEDLQASSSVGISKDDIMAGLSGVSSYKDFLEHLDRELGSIEAELLTILRVSTLVLDDNDTTNNLKVQQTRELLQDIRGIRKRIGCIQLTKVETA</sequence>
<gene>
    <name evidence="3" type="ORF">I3842_03G182800</name>
</gene>